<sequence>HINQKTQFENPVLEAKRKLSLDTPSPGLQGVNTPSGNTSLPAHGHHRFN</sequence>
<dbReference type="Proteomes" id="UP000193380">
    <property type="component" value="Unassembled WGS sequence"/>
</dbReference>
<dbReference type="EMBL" id="FR957307">
    <property type="protein sequence ID" value="CDR00461.1"/>
    <property type="molecule type" value="Genomic_DNA"/>
</dbReference>
<feature type="compositionally biased region" description="Polar residues" evidence="1">
    <location>
        <begin position="30"/>
        <end position="40"/>
    </location>
</feature>
<accession>A0A060Z8T7</accession>
<evidence type="ECO:0000313" key="3">
    <source>
        <dbReference type="Proteomes" id="UP000193380"/>
    </source>
</evidence>
<name>A0A060Z8T7_ONCMY</name>
<feature type="non-terminal residue" evidence="2">
    <location>
        <position position="1"/>
    </location>
</feature>
<protein>
    <submittedName>
        <fullName evidence="2">Uncharacterized protein</fullName>
    </submittedName>
</protein>
<evidence type="ECO:0000313" key="2">
    <source>
        <dbReference type="EMBL" id="CDR00461.1"/>
    </source>
</evidence>
<dbReference type="PaxDb" id="8022-A0A060Z8T7"/>
<evidence type="ECO:0000256" key="1">
    <source>
        <dbReference type="SAM" id="MobiDB-lite"/>
    </source>
</evidence>
<proteinExistence type="predicted"/>
<organism evidence="2 3">
    <name type="scientific">Oncorhynchus mykiss</name>
    <name type="common">Rainbow trout</name>
    <name type="synonym">Salmo gairdneri</name>
    <dbReference type="NCBI Taxonomy" id="8022"/>
    <lineage>
        <taxon>Eukaryota</taxon>
        <taxon>Metazoa</taxon>
        <taxon>Chordata</taxon>
        <taxon>Craniata</taxon>
        <taxon>Vertebrata</taxon>
        <taxon>Euteleostomi</taxon>
        <taxon>Actinopterygii</taxon>
        <taxon>Neopterygii</taxon>
        <taxon>Teleostei</taxon>
        <taxon>Protacanthopterygii</taxon>
        <taxon>Salmoniformes</taxon>
        <taxon>Salmonidae</taxon>
        <taxon>Salmoninae</taxon>
        <taxon>Oncorhynchus</taxon>
    </lineage>
</organism>
<reference evidence="2" key="2">
    <citation type="submission" date="2014-03" db="EMBL/GenBank/DDBJ databases">
        <authorList>
            <person name="Genoscope - CEA"/>
        </authorList>
    </citation>
    <scope>NUCLEOTIDE SEQUENCE</scope>
</reference>
<reference evidence="2" key="1">
    <citation type="journal article" date="2014" name="Nat. Commun.">
        <title>The rainbow trout genome provides novel insights into evolution after whole-genome duplication in vertebrates.</title>
        <authorList>
            <person name="Berthelot C."/>
            <person name="Brunet F."/>
            <person name="Chalopin D."/>
            <person name="Juanchich A."/>
            <person name="Bernard M."/>
            <person name="Noel B."/>
            <person name="Bento P."/>
            <person name="Da Silva C."/>
            <person name="Labadie K."/>
            <person name="Alberti A."/>
            <person name="Aury J.M."/>
            <person name="Louis A."/>
            <person name="Dehais P."/>
            <person name="Bardou P."/>
            <person name="Montfort J."/>
            <person name="Klopp C."/>
            <person name="Cabau C."/>
            <person name="Gaspin C."/>
            <person name="Thorgaard G.H."/>
            <person name="Boussaha M."/>
            <person name="Quillet E."/>
            <person name="Guyomard R."/>
            <person name="Galiana D."/>
            <person name="Bobe J."/>
            <person name="Volff J.N."/>
            <person name="Genet C."/>
            <person name="Wincker P."/>
            <person name="Jaillon O."/>
            <person name="Roest Crollius H."/>
            <person name="Guiguen Y."/>
        </authorList>
    </citation>
    <scope>NUCLEOTIDE SEQUENCE [LARGE SCALE GENOMIC DNA]</scope>
</reference>
<dbReference type="AlphaFoldDB" id="A0A060Z8T7"/>
<feature type="region of interest" description="Disordered" evidence="1">
    <location>
        <begin position="19"/>
        <end position="49"/>
    </location>
</feature>
<gene>
    <name evidence="2" type="ORF">GSONMT00046832001</name>
</gene>